<organism evidence="1 2">
    <name type="scientific">Pseudoalteromonas qingdaonensis</name>
    <dbReference type="NCBI Taxonomy" id="3131913"/>
    <lineage>
        <taxon>Bacteria</taxon>
        <taxon>Pseudomonadati</taxon>
        <taxon>Pseudomonadota</taxon>
        <taxon>Gammaproteobacteria</taxon>
        <taxon>Alteromonadales</taxon>
        <taxon>Pseudoalteromonadaceae</taxon>
        <taxon>Pseudoalteromonas</taxon>
    </lineage>
</organism>
<sequence length="113" mass="13156">MKFFMALITSITFFSSATEASQCYPRCWAGESQHIYSGEPTKESGSVVNKAYRYNLEQYLSPGADNAFGNDQHLYKIKEIMLYNRDLADIISRSYNYLWPQININQYNYTAYD</sequence>
<evidence type="ECO:0000313" key="2">
    <source>
        <dbReference type="Proteomes" id="UP001447008"/>
    </source>
</evidence>
<keyword evidence="2" id="KW-1185">Reference proteome</keyword>
<evidence type="ECO:0000313" key="1">
    <source>
        <dbReference type="EMBL" id="MEM0516218.1"/>
    </source>
</evidence>
<name>A0ABU9N1P6_9GAMM</name>
<comment type="caution">
    <text evidence="1">The sequence shown here is derived from an EMBL/GenBank/DDBJ whole genome shotgun (WGS) entry which is preliminary data.</text>
</comment>
<dbReference type="EMBL" id="JBCGCU010000015">
    <property type="protein sequence ID" value="MEM0516218.1"/>
    <property type="molecule type" value="Genomic_DNA"/>
</dbReference>
<dbReference type="Proteomes" id="UP001447008">
    <property type="component" value="Unassembled WGS sequence"/>
</dbReference>
<accession>A0ABU9N1P6</accession>
<reference evidence="1 2" key="1">
    <citation type="submission" date="2024-03" db="EMBL/GenBank/DDBJ databases">
        <title>Pseudoalteromonas qingdaonensis sp. nov., isolated from the intestines of marine benthic organisms.</title>
        <authorList>
            <person name="Lin X."/>
            <person name="Fang S."/>
            <person name="Hu X."/>
        </authorList>
    </citation>
    <scope>NUCLEOTIDE SEQUENCE [LARGE SCALE GENOMIC DNA]</scope>
    <source>
        <strain evidence="1 2">YIC-827</strain>
    </source>
</reference>
<dbReference type="RefSeq" id="WP_342679532.1">
    <property type="nucleotide sequence ID" value="NZ_JBCGCU010000015.1"/>
</dbReference>
<gene>
    <name evidence="1" type="ORF">WCN91_12485</name>
</gene>
<protein>
    <submittedName>
        <fullName evidence="1">Uncharacterized protein</fullName>
    </submittedName>
</protein>
<proteinExistence type="predicted"/>